<accession>A7E8L6</accession>
<dbReference type="Proteomes" id="UP000001312">
    <property type="component" value="Unassembled WGS sequence"/>
</dbReference>
<evidence type="ECO:0000313" key="1">
    <source>
        <dbReference type="EMBL" id="EDN96718.1"/>
    </source>
</evidence>
<gene>
    <name evidence="1" type="ORF">SS1G_01644</name>
</gene>
<proteinExistence type="predicted"/>
<dbReference type="RefSeq" id="XP_001597450.1">
    <property type="nucleotide sequence ID" value="XM_001597400.1"/>
</dbReference>
<dbReference type="KEGG" id="ssl:SS1G_01644"/>
<name>A7E8L6_SCLS1</name>
<dbReference type="GeneID" id="5493310"/>
<organism evidence="1 2">
    <name type="scientific">Sclerotinia sclerotiorum (strain ATCC 18683 / 1980 / Ss-1)</name>
    <name type="common">White mold</name>
    <name type="synonym">Whetzelinia sclerotiorum</name>
    <dbReference type="NCBI Taxonomy" id="665079"/>
    <lineage>
        <taxon>Eukaryota</taxon>
        <taxon>Fungi</taxon>
        <taxon>Dikarya</taxon>
        <taxon>Ascomycota</taxon>
        <taxon>Pezizomycotina</taxon>
        <taxon>Leotiomycetes</taxon>
        <taxon>Helotiales</taxon>
        <taxon>Sclerotiniaceae</taxon>
        <taxon>Sclerotinia</taxon>
    </lineage>
</organism>
<evidence type="ECO:0000313" key="2">
    <source>
        <dbReference type="Proteomes" id="UP000001312"/>
    </source>
</evidence>
<reference evidence="2" key="1">
    <citation type="journal article" date="2011" name="PLoS Genet.">
        <title>Genomic analysis of the necrotrophic fungal pathogens Sclerotinia sclerotiorum and Botrytis cinerea.</title>
        <authorList>
            <person name="Amselem J."/>
            <person name="Cuomo C.A."/>
            <person name="van Kan J.A."/>
            <person name="Viaud M."/>
            <person name="Benito E.P."/>
            <person name="Couloux A."/>
            <person name="Coutinho P.M."/>
            <person name="de Vries R.P."/>
            <person name="Dyer P.S."/>
            <person name="Fillinger S."/>
            <person name="Fournier E."/>
            <person name="Gout L."/>
            <person name="Hahn M."/>
            <person name="Kohn L."/>
            <person name="Lapalu N."/>
            <person name="Plummer K.M."/>
            <person name="Pradier J.M."/>
            <person name="Quevillon E."/>
            <person name="Sharon A."/>
            <person name="Simon A."/>
            <person name="ten Have A."/>
            <person name="Tudzynski B."/>
            <person name="Tudzynski P."/>
            <person name="Wincker P."/>
            <person name="Andrew M."/>
            <person name="Anthouard V."/>
            <person name="Beever R.E."/>
            <person name="Beffa R."/>
            <person name="Benoit I."/>
            <person name="Bouzid O."/>
            <person name="Brault B."/>
            <person name="Chen Z."/>
            <person name="Choquer M."/>
            <person name="Collemare J."/>
            <person name="Cotton P."/>
            <person name="Danchin E.G."/>
            <person name="Da Silva C."/>
            <person name="Gautier A."/>
            <person name="Giraud C."/>
            <person name="Giraud T."/>
            <person name="Gonzalez C."/>
            <person name="Grossetete S."/>
            <person name="Guldener U."/>
            <person name="Henrissat B."/>
            <person name="Howlett B.J."/>
            <person name="Kodira C."/>
            <person name="Kretschmer M."/>
            <person name="Lappartient A."/>
            <person name="Leroch M."/>
            <person name="Levis C."/>
            <person name="Mauceli E."/>
            <person name="Neuveglise C."/>
            <person name="Oeser B."/>
            <person name="Pearson M."/>
            <person name="Poulain J."/>
            <person name="Poussereau N."/>
            <person name="Quesneville H."/>
            <person name="Rascle C."/>
            <person name="Schumacher J."/>
            <person name="Segurens B."/>
            <person name="Sexton A."/>
            <person name="Silva E."/>
            <person name="Sirven C."/>
            <person name="Soanes D.M."/>
            <person name="Talbot N.J."/>
            <person name="Templeton M."/>
            <person name="Yandava C."/>
            <person name="Yarden O."/>
            <person name="Zeng Q."/>
            <person name="Rollins J.A."/>
            <person name="Lebrun M.H."/>
            <person name="Dickman M."/>
        </authorList>
    </citation>
    <scope>NUCLEOTIDE SEQUENCE [LARGE SCALE GENOMIC DNA]</scope>
    <source>
        <strain evidence="2">ATCC 18683 / 1980 / Ss-1</strain>
    </source>
</reference>
<protein>
    <submittedName>
        <fullName evidence="1">Uncharacterized protein</fullName>
    </submittedName>
</protein>
<sequence length="84" mass="9423">MAHLSRSGQALAGTPDLRLSNSEAKEASKYFFDVTHTIEVFEAVGKRILVTEEYFSDIKEIWLRFRELEESGGGLVRSLKAMGT</sequence>
<dbReference type="EMBL" id="CH476622">
    <property type="protein sequence ID" value="EDN96718.1"/>
    <property type="molecule type" value="Genomic_DNA"/>
</dbReference>
<dbReference type="InParanoid" id="A7E8L6"/>
<dbReference type="AlphaFoldDB" id="A7E8L6"/>
<keyword evidence="2" id="KW-1185">Reference proteome</keyword>
<dbReference type="HOGENOM" id="CLU_2528821_0_0_1"/>